<evidence type="ECO:0000313" key="3">
    <source>
        <dbReference type="EMBL" id="RJF36848.1"/>
    </source>
</evidence>
<name>A0A3A3F3S3_9GAMM</name>
<dbReference type="InterPro" id="IPR028098">
    <property type="entry name" value="Glyco_trans_4-like_N"/>
</dbReference>
<gene>
    <name evidence="3" type="ORF">D4741_01850</name>
</gene>
<organism evidence="3 4">
    <name type="scientific">Pseudoalteromonas gelatinilytica</name>
    <dbReference type="NCBI Taxonomy" id="1703256"/>
    <lineage>
        <taxon>Bacteria</taxon>
        <taxon>Pseudomonadati</taxon>
        <taxon>Pseudomonadota</taxon>
        <taxon>Gammaproteobacteria</taxon>
        <taxon>Alteromonadales</taxon>
        <taxon>Pseudoalteromonadaceae</taxon>
        <taxon>Pseudoalteromonas</taxon>
    </lineage>
</organism>
<protein>
    <submittedName>
        <fullName evidence="3">Glycosyltransferase</fullName>
    </submittedName>
</protein>
<dbReference type="Proteomes" id="UP000265938">
    <property type="component" value="Unassembled WGS sequence"/>
</dbReference>
<dbReference type="GO" id="GO:0016757">
    <property type="term" value="F:glycosyltransferase activity"/>
    <property type="evidence" value="ECO:0007669"/>
    <property type="project" value="InterPro"/>
</dbReference>
<feature type="domain" description="Glycosyltransferase subfamily 4-like N-terminal" evidence="2">
    <location>
        <begin position="56"/>
        <end position="116"/>
    </location>
</feature>
<keyword evidence="3" id="KW-0808">Transferase</keyword>
<dbReference type="InterPro" id="IPR001296">
    <property type="entry name" value="Glyco_trans_1"/>
</dbReference>
<evidence type="ECO:0000313" key="4">
    <source>
        <dbReference type="Proteomes" id="UP000265938"/>
    </source>
</evidence>
<dbReference type="Pfam" id="PF00534">
    <property type="entry name" value="Glycos_transf_1"/>
    <property type="match status" value="1"/>
</dbReference>
<dbReference type="RefSeq" id="WP_119851827.1">
    <property type="nucleotide sequence ID" value="NZ_QYSE01000001.1"/>
</dbReference>
<dbReference type="AlphaFoldDB" id="A0A3A3F3S3"/>
<dbReference type="Gene3D" id="3.40.50.2000">
    <property type="entry name" value="Glycogen Phosphorylase B"/>
    <property type="match status" value="2"/>
</dbReference>
<accession>A0A3A3F3S3</accession>
<comment type="caution">
    <text evidence="3">The sequence shown here is derived from an EMBL/GenBank/DDBJ whole genome shotgun (WGS) entry which is preliminary data.</text>
</comment>
<dbReference type="PANTHER" id="PTHR12526">
    <property type="entry name" value="GLYCOSYLTRANSFERASE"/>
    <property type="match status" value="1"/>
</dbReference>
<dbReference type="Pfam" id="PF13477">
    <property type="entry name" value="Glyco_trans_4_2"/>
    <property type="match status" value="1"/>
</dbReference>
<dbReference type="SUPFAM" id="SSF53756">
    <property type="entry name" value="UDP-Glycosyltransferase/glycogen phosphorylase"/>
    <property type="match status" value="1"/>
</dbReference>
<reference evidence="3 4" key="1">
    <citation type="submission" date="2018-09" db="EMBL/GenBank/DDBJ databases">
        <title>Identification of marine bacteria producing industrial enzymes.</title>
        <authorList>
            <person name="Cheng T.H."/>
            <person name="Saidin J."/>
            <person name="Muhd D.D."/>
            <person name="Isa M.N.M."/>
            <person name="Bakar M.F.A."/>
            <person name="Ismail N."/>
        </authorList>
    </citation>
    <scope>NUCLEOTIDE SEQUENCE [LARGE SCALE GENOMIC DNA]</scope>
    <source>
        <strain evidence="3 4">MNAD 1.6</strain>
    </source>
</reference>
<dbReference type="EMBL" id="QYSE01000001">
    <property type="protein sequence ID" value="RJF36848.1"/>
    <property type="molecule type" value="Genomic_DNA"/>
</dbReference>
<dbReference type="GO" id="GO:1901135">
    <property type="term" value="P:carbohydrate derivative metabolic process"/>
    <property type="evidence" value="ECO:0007669"/>
    <property type="project" value="UniProtKB-ARBA"/>
</dbReference>
<evidence type="ECO:0000259" key="2">
    <source>
        <dbReference type="Pfam" id="PF13477"/>
    </source>
</evidence>
<evidence type="ECO:0000259" key="1">
    <source>
        <dbReference type="Pfam" id="PF00534"/>
    </source>
</evidence>
<sequence>MNVMHLVQHLQVGGLEKMAITLLKNSQYSRSSIIVSLEGDRQSAFEQWPELEEFSHRVICLNKKPGISLSVIAKIKSLVKEHDIDIIHSHHVGPVIYAGLACALSGDSVRHISTIHDAWYLNNVKQCTFTKLLDSLTNIYWVADARIVADEFRAKTAIIPERTILNGIDCDSFIAISQDTARDQLNLPKKIKLVGCAARLIDGKGHKDLIHALHYLPQDYHMVFAGDGDQKVGLMNLVRNLGLNERVHFLGNVHDMRAFYSSIDVMCLYSQREGLPLSIIEAMACGIPVVASDVGGIHEVLTDNEGELVSPKEFSLLAPAILRASKLPHGLCIRHHAIAVADARTMSSKYDSLYSALAV</sequence>
<feature type="domain" description="Glycosyl transferase family 1" evidence="1">
    <location>
        <begin position="178"/>
        <end position="327"/>
    </location>
</feature>
<proteinExistence type="predicted"/>